<keyword evidence="4" id="KW-1185">Reference proteome</keyword>
<evidence type="ECO:0000313" key="4">
    <source>
        <dbReference type="Proteomes" id="UP000595254"/>
    </source>
</evidence>
<sequence length="403" mass="46132">MSQIRFIHTADLHLDSPFAGLSHLPDYLVKALRESPFRAFQNIIETAIAQKVDFIIIAGDLFDGENRNLRTQVRFRSEMERLDRAGIEVYIIHGNHDHLNGSWIQLELPKNVTVFGGKTDVKVYTKQDGTMASLYGFSYQQRHVTERMIDTYRKTASEGYHIGLLHGCLEGVSGHSPYAPFTIKDLVEKDFNYWALGHIHKRQVISELPLAIYPGNIQGRNRKESGPKGCFLITMENRTISKNFIESAEFIWDTVVIPIREQASFDEILTSTRDVIEHRKQAGSKLLLELELELSSLEPSLISLQLLDDLLAILQDEAEQIESLCWPYKIKIANHQELVLTHTETPFTSELLALAEGFTDFEGALQSLYKHPGARRYLDVLDEEERKGLLEESRQMLFQLFKT</sequence>
<dbReference type="PANTHER" id="PTHR30337">
    <property type="entry name" value="COMPONENT OF ATP-DEPENDENT DSDNA EXONUCLEASE"/>
    <property type="match status" value="1"/>
</dbReference>
<dbReference type="KEGG" id="ppsr:I6J18_10065"/>
<dbReference type="AlphaFoldDB" id="A0A974NQJ8"/>
<reference evidence="3 4" key="1">
    <citation type="submission" date="2021-01" db="EMBL/GenBank/DDBJ databases">
        <title>FDA dAtabase for Regulatory Grade micrObial Sequences (FDA-ARGOS): Supporting development and validation of Infectious Disease Dx tests.</title>
        <authorList>
            <person name="Nelson B."/>
            <person name="Plummer A."/>
            <person name="Tallon L."/>
            <person name="Sadzewicz L."/>
            <person name="Zhao X."/>
            <person name="Boylan J."/>
            <person name="Ott S."/>
            <person name="Bowen H."/>
            <person name="Vavikolanu K."/>
            <person name="Mehta A."/>
            <person name="Aluvathingal J."/>
            <person name="Nadendla S."/>
            <person name="Myers T."/>
            <person name="Yan Y."/>
            <person name="Sichtig H."/>
        </authorList>
    </citation>
    <scope>NUCLEOTIDE SEQUENCE [LARGE SCALE GENOMIC DNA]</scope>
    <source>
        <strain evidence="3 4">FDAARGOS_1161</strain>
    </source>
</reference>
<dbReference type="RefSeq" id="WP_040376589.1">
    <property type="nucleotide sequence ID" value="NZ_CP068053.1"/>
</dbReference>
<keyword evidence="3" id="KW-0540">Nuclease</keyword>
<dbReference type="GO" id="GO:0004527">
    <property type="term" value="F:exonuclease activity"/>
    <property type="evidence" value="ECO:0007669"/>
    <property type="project" value="UniProtKB-KW"/>
</dbReference>
<evidence type="ECO:0000256" key="1">
    <source>
        <dbReference type="ARBA" id="ARBA00022801"/>
    </source>
</evidence>
<dbReference type="InterPro" id="IPR014576">
    <property type="entry name" value="Pesterase_YhaO"/>
</dbReference>
<dbReference type="InterPro" id="IPR004843">
    <property type="entry name" value="Calcineurin-like_PHP"/>
</dbReference>
<keyword evidence="1" id="KW-0378">Hydrolase</keyword>
<organism evidence="3 4">
    <name type="scientific">Peribacillus psychrosaccharolyticus</name>
    <name type="common">Bacillus psychrosaccharolyticus</name>
    <dbReference type="NCBI Taxonomy" id="1407"/>
    <lineage>
        <taxon>Bacteria</taxon>
        <taxon>Bacillati</taxon>
        <taxon>Bacillota</taxon>
        <taxon>Bacilli</taxon>
        <taxon>Bacillales</taxon>
        <taxon>Bacillaceae</taxon>
        <taxon>Peribacillus</taxon>
    </lineage>
</organism>
<dbReference type="PANTHER" id="PTHR30337:SF7">
    <property type="entry name" value="PHOSPHOESTERASE"/>
    <property type="match status" value="1"/>
</dbReference>
<keyword evidence="3" id="KW-0269">Exonuclease</keyword>
<dbReference type="SUPFAM" id="SSF56300">
    <property type="entry name" value="Metallo-dependent phosphatases"/>
    <property type="match status" value="1"/>
</dbReference>
<evidence type="ECO:0000259" key="2">
    <source>
        <dbReference type="Pfam" id="PF00149"/>
    </source>
</evidence>
<protein>
    <submittedName>
        <fullName evidence="3">DNA repair exonuclease</fullName>
    </submittedName>
</protein>
<accession>A0A974NQJ8</accession>
<dbReference type="PIRSF" id="PIRSF033091">
    <property type="entry name" value="Pesterase_YhaO"/>
    <property type="match status" value="1"/>
</dbReference>
<evidence type="ECO:0000313" key="3">
    <source>
        <dbReference type="EMBL" id="QQT02147.1"/>
    </source>
</evidence>
<proteinExistence type="predicted"/>
<gene>
    <name evidence="3" type="ORF">I6J18_10065</name>
</gene>
<dbReference type="Proteomes" id="UP000595254">
    <property type="component" value="Chromosome"/>
</dbReference>
<dbReference type="Pfam" id="PF00149">
    <property type="entry name" value="Metallophos"/>
    <property type="match status" value="1"/>
</dbReference>
<name>A0A974NQJ8_PERPY</name>
<dbReference type="InterPro" id="IPR050535">
    <property type="entry name" value="DNA_Repair-Maintenance_Comp"/>
</dbReference>
<dbReference type="EMBL" id="CP068053">
    <property type="protein sequence ID" value="QQT02147.1"/>
    <property type="molecule type" value="Genomic_DNA"/>
</dbReference>
<dbReference type="CDD" id="cd00840">
    <property type="entry name" value="MPP_Mre11_N"/>
    <property type="match status" value="1"/>
</dbReference>
<feature type="domain" description="Calcineurin-like phosphoesterase" evidence="2">
    <location>
        <begin position="4"/>
        <end position="201"/>
    </location>
</feature>
<dbReference type="InterPro" id="IPR041796">
    <property type="entry name" value="Mre11_N"/>
</dbReference>
<dbReference type="InterPro" id="IPR029052">
    <property type="entry name" value="Metallo-depent_PP-like"/>
</dbReference>
<dbReference type="Gene3D" id="3.60.21.10">
    <property type="match status" value="1"/>
</dbReference>